<reference evidence="4 5" key="1">
    <citation type="submission" date="2020-06" db="EMBL/GenBank/DDBJ databases">
        <authorList>
            <person name="Scott K."/>
        </authorList>
    </citation>
    <scope>NUCLEOTIDE SEQUENCE [LARGE SCALE GENOMIC DNA]</scope>
    <source>
        <strain evidence="4 5">HH1</strain>
    </source>
</reference>
<keyword evidence="2" id="KW-0067">ATP-binding</keyword>
<sequence length="306" mass="33913">MTDLKIGVVGIPGKWSTEVLADEIEKRTGFRLVIDIEKVVADLSIPEVLYQDQCLCKLDGIIIKKISQDYSPQVLDRLEILRFVECCGVKIYSNPAEILRLVDRMSCTVSLAKANIPMPKTLITEDVSAAYDAVHRFGSVVLKPLFSTKARGMEVLDSSTDKKTLQKQLKAYKEKHGFLYIQQKVQLPGHDMGLVFLGGEYQGAYARIGDGSSWNTTIHSGGKYAAVYPPDDVIEMARKAQAQFDLAYTTVDVAETEDGYICFEVSAFGGFKGAQEGLEINMASRYTDYVINLLLKDRNGELDAVS</sequence>
<evidence type="ECO:0000259" key="3">
    <source>
        <dbReference type="PROSITE" id="PS50975"/>
    </source>
</evidence>
<dbReference type="Pfam" id="PF08443">
    <property type="entry name" value="RimK"/>
    <property type="match status" value="1"/>
</dbReference>
<keyword evidence="2" id="KW-0547">Nucleotide-binding</keyword>
<keyword evidence="5" id="KW-1185">Reference proteome</keyword>
<keyword evidence="1" id="KW-0464">Manganese</keyword>
<dbReference type="PANTHER" id="PTHR21621:SF0">
    <property type="entry name" value="BETA-CITRYLGLUTAMATE SYNTHASE B-RELATED"/>
    <property type="match status" value="1"/>
</dbReference>
<dbReference type="PROSITE" id="PS50975">
    <property type="entry name" value="ATP_GRASP"/>
    <property type="match status" value="1"/>
</dbReference>
<name>A0ABS0BVK1_9GAMM</name>
<dbReference type="EMBL" id="JACBGI020000007">
    <property type="protein sequence ID" value="MBF6057853.1"/>
    <property type="molecule type" value="Genomic_DNA"/>
</dbReference>
<organism evidence="4 5">
    <name type="scientific">Thiomicrorhabdus heinhorstiae</name>
    <dbReference type="NCBI Taxonomy" id="2748010"/>
    <lineage>
        <taxon>Bacteria</taxon>
        <taxon>Pseudomonadati</taxon>
        <taxon>Pseudomonadota</taxon>
        <taxon>Gammaproteobacteria</taxon>
        <taxon>Thiotrichales</taxon>
        <taxon>Piscirickettsiaceae</taxon>
        <taxon>Thiomicrorhabdus</taxon>
    </lineage>
</organism>
<evidence type="ECO:0000256" key="1">
    <source>
        <dbReference type="ARBA" id="ARBA00023211"/>
    </source>
</evidence>
<dbReference type="Gene3D" id="3.40.50.20">
    <property type="match status" value="1"/>
</dbReference>
<dbReference type="Gene3D" id="3.30.470.20">
    <property type="entry name" value="ATP-grasp fold, B domain"/>
    <property type="match status" value="1"/>
</dbReference>
<comment type="caution">
    <text evidence="4">The sequence shown here is derived from an EMBL/GenBank/DDBJ whole genome shotgun (WGS) entry which is preliminary data.</text>
</comment>
<dbReference type="RefSeq" id="WP_185977993.1">
    <property type="nucleotide sequence ID" value="NZ_JACBGI020000007.1"/>
</dbReference>
<dbReference type="PANTHER" id="PTHR21621">
    <property type="entry name" value="RIBOSOMAL PROTEIN S6 MODIFICATION PROTEIN"/>
    <property type="match status" value="1"/>
</dbReference>
<dbReference type="SUPFAM" id="SSF56059">
    <property type="entry name" value="Glutathione synthetase ATP-binding domain-like"/>
    <property type="match status" value="1"/>
</dbReference>
<reference evidence="4 5" key="2">
    <citation type="submission" date="2020-11" db="EMBL/GenBank/DDBJ databases">
        <title>Sulfur oxidizing isolate from Hospital Hole Sinkhole.</title>
        <authorList>
            <person name="Scott K.M."/>
        </authorList>
    </citation>
    <scope>NUCLEOTIDE SEQUENCE [LARGE SCALE GENOMIC DNA]</scope>
    <source>
        <strain evidence="4 5">HH1</strain>
    </source>
</reference>
<dbReference type="InterPro" id="IPR013651">
    <property type="entry name" value="ATP-grasp_RimK-type"/>
</dbReference>
<evidence type="ECO:0000313" key="4">
    <source>
        <dbReference type="EMBL" id="MBF6057853.1"/>
    </source>
</evidence>
<evidence type="ECO:0000313" key="5">
    <source>
        <dbReference type="Proteomes" id="UP001193680"/>
    </source>
</evidence>
<accession>A0ABS0BVK1</accession>
<dbReference type="NCBIfam" id="TIGR04356">
    <property type="entry name" value="grasp_GAK"/>
    <property type="match status" value="1"/>
</dbReference>
<feature type="domain" description="ATP-grasp" evidence="3">
    <location>
        <begin position="108"/>
        <end position="291"/>
    </location>
</feature>
<dbReference type="InterPro" id="IPR027592">
    <property type="entry name" value="ATP-grasp_GAK"/>
</dbReference>
<dbReference type="Proteomes" id="UP001193680">
    <property type="component" value="Unassembled WGS sequence"/>
</dbReference>
<protein>
    <submittedName>
        <fullName evidence="4">GAK system ATP-grasp enzyme</fullName>
    </submittedName>
</protein>
<gene>
    <name evidence="4" type="ORF">H8792_005810</name>
</gene>
<evidence type="ECO:0000256" key="2">
    <source>
        <dbReference type="PROSITE-ProRule" id="PRU00409"/>
    </source>
</evidence>
<proteinExistence type="predicted"/>
<dbReference type="InterPro" id="IPR011761">
    <property type="entry name" value="ATP-grasp"/>
</dbReference>